<organism evidence="2 3">
    <name type="scientific">Viridothelium virens</name>
    <name type="common">Speckled blister lichen</name>
    <name type="synonym">Trypethelium virens</name>
    <dbReference type="NCBI Taxonomy" id="1048519"/>
    <lineage>
        <taxon>Eukaryota</taxon>
        <taxon>Fungi</taxon>
        <taxon>Dikarya</taxon>
        <taxon>Ascomycota</taxon>
        <taxon>Pezizomycotina</taxon>
        <taxon>Dothideomycetes</taxon>
        <taxon>Dothideomycetes incertae sedis</taxon>
        <taxon>Trypetheliales</taxon>
        <taxon>Trypetheliaceae</taxon>
        <taxon>Viridothelium</taxon>
    </lineage>
</organism>
<feature type="transmembrane region" description="Helical" evidence="1">
    <location>
        <begin position="25"/>
        <end position="45"/>
    </location>
</feature>
<feature type="transmembrane region" description="Helical" evidence="1">
    <location>
        <begin position="57"/>
        <end position="78"/>
    </location>
</feature>
<keyword evidence="1" id="KW-0812">Transmembrane</keyword>
<keyword evidence="1" id="KW-0472">Membrane</keyword>
<name>A0A6A6H397_VIRVR</name>
<feature type="transmembrane region" description="Helical" evidence="1">
    <location>
        <begin position="418"/>
        <end position="439"/>
    </location>
</feature>
<sequence length="486" mass="54418">MAIHRTLLHRGFLLKRNGLSTNSQIGFFIGGTATAWFITSWIASVPPRDDSDRMMHFLFRLTDAPVLVETIFLCWFLGWADANLAMRTDEKHFHFWSLRLLSDPFDWQSGVTKPFLWTIYLFVTISVSIQGIAAMFIGNYTSAVLNIIGLGVFLTSGAGNNPYVGAPHWYTGDMVRVILPTSHHQGTVYVLPSQGHGFDAVWSPKVAAEHREADSQAMELFHTMRTGTWGHHLPLASLRKTLANFYGRLRMTPQQCWSLAAWLYEDTPGAFDTASAAGVKRTIECIRAPGTHLIGRDLMYALCHAEYIVFMSQGSLPARLRARIGRIRLMKRSGMMPTEISDGHTIGYLPGLEGYRDAVRYIYRLFALPVDASALDFAQISPPRQSIALGGRSCTSAEQYAADLWDLSCEHSESTFSALYFFTAVWFMEIGNIGGFNILPFRARSFDGDLTSQQIVWRQVWYTAVIAQLIAASPILYAAFVTGLLR</sequence>
<evidence type="ECO:0000313" key="3">
    <source>
        <dbReference type="Proteomes" id="UP000800092"/>
    </source>
</evidence>
<evidence type="ECO:0000313" key="2">
    <source>
        <dbReference type="EMBL" id="KAF2232367.1"/>
    </source>
</evidence>
<reference evidence="2" key="1">
    <citation type="journal article" date="2020" name="Stud. Mycol.">
        <title>101 Dothideomycetes genomes: a test case for predicting lifestyles and emergence of pathogens.</title>
        <authorList>
            <person name="Haridas S."/>
            <person name="Albert R."/>
            <person name="Binder M."/>
            <person name="Bloem J."/>
            <person name="Labutti K."/>
            <person name="Salamov A."/>
            <person name="Andreopoulos B."/>
            <person name="Baker S."/>
            <person name="Barry K."/>
            <person name="Bills G."/>
            <person name="Bluhm B."/>
            <person name="Cannon C."/>
            <person name="Castanera R."/>
            <person name="Culley D."/>
            <person name="Daum C."/>
            <person name="Ezra D."/>
            <person name="Gonzalez J."/>
            <person name="Henrissat B."/>
            <person name="Kuo A."/>
            <person name="Liang C."/>
            <person name="Lipzen A."/>
            <person name="Lutzoni F."/>
            <person name="Magnuson J."/>
            <person name="Mondo S."/>
            <person name="Nolan M."/>
            <person name="Ohm R."/>
            <person name="Pangilinan J."/>
            <person name="Park H.-J."/>
            <person name="Ramirez L."/>
            <person name="Alfaro M."/>
            <person name="Sun H."/>
            <person name="Tritt A."/>
            <person name="Yoshinaga Y."/>
            <person name="Zwiers L.-H."/>
            <person name="Turgeon B."/>
            <person name="Goodwin S."/>
            <person name="Spatafora J."/>
            <person name="Crous P."/>
            <person name="Grigoriev I."/>
        </authorList>
    </citation>
    <scope>NUCLEOTIDE SEQUENCE</scope>
    <source>
        <strain evidence="2">Tuck. ex Michener</strain>
    </source>
</reference>
<protein>
    <submittedName>
        <fullName evidence="2">Uncharacterized protein</fullName>
    </submittedName>
</protein>
<dbReference type="Proteomes" id="UP000800092">
    <property type="component" value="Unassembled WGS sequence"/>
</dbReference>
<keyword evidence="1" id="KW-1133">Transmembrane helix</keyword>
<dbReference type="AlphaFoldDB" id="A0A6A6H397"/>
<dbReference type="EMBL" id="ML991816">
    <property type="protein sequence ID" value="KAF2232367.1"/>
    <property type="molecule type" value="Genomic_DNA"/>
</dbReference>
<dbReference type="OrthoDB" id="5426789at2759"/>
<keyword evidence="3" id="KW-1185">Reference proteome</keyword>
<gene>
    <name evidence="2" type="ORF">EV356DRAFT_534662</name>
</gene>
<feature type="transmembrane region" description="Helical" evidence="1">
    <location>
        <begin position="459"/>
        <end position="485"/>
    </location>
</feature>
<accession>A0A6A6H397</accession>
<feature type="transmembrane region" description="Helical" evidence="1">
    <location>
        <begin position="115"/>
        <end position="137"/>
    </location>
</feature>
<proteinExistence type="predicted"/>
<evidence type="ECO:0000256" key="1">
    <source>
        <dbReference type="SAM" id="Phobius"/>
    </source>
</evidence>